<dbReference type="SUPFAM" id="SSF51556">
    <property type="entry name" value="Metallo-dependent hydrolases"/>
    <property type="match status" value="1"/>
</dbReference>
<keyword evidence="3" id="KW-1185">Reference proteome</keyword>
<gene>
    <name evidence="2" type="ORF">AK830_g586</name>
</gene>
<dbReference type="PANTHER" id="PTHR35563:SF2">
    <property type="entry name" value="BARREL METAL-DEPENDENT HYDROLASE, PUTATIVE (AFU_ORTHOLOGUE AFUA_1G16240)-RELATED"/>
    <property type="match status" value="1"/>
</dbReference>
<sequence>MTDREPHPPVAAATAARLPLAARIPAGAWDSHMHVVDPAAYALSPTAAYRPSTHTLAQALAFEDSVGIRNIVLVQPSIYGVDNACMLDALRRLGPQRGRAVVQFDPANTSLATLQEWHALGVRGVRLNIQSNGGEVDARQLSLLLHQYADAVRPLAWVVQVYVPMPLIALLEPIIPTLNVRFCIDHIGHPVLNDFTGSDPYQIPGFSSFVRLLQAGNTYLKLSAPYRFSQAPHYSGVEPIARELIRLFGTTRIVFATDWPHTRFEGLDIRPWIETVLEWCADDETLRERLFRGNAEDLWDVASA</sequence>
<accession>A0A0N8H8Z2</accession>
<dbReference type="InterPro" id="IPR052358">
    <property type="entry name" value="Aro_Compnd_Degr_Hydrolases"/>
</dbReference>
<dbReference type="OrthoDB" id="2135488at2759"/>
<dbReference type="AlphaFoldDB" id="A0A0N8H8Z2"/>
<comment type="caution">
    <text evidence="2">The sequence shown here is derived from an EMBL/GenBank/DDBJ whole genome shotgun (WGS) entry which is preliminary data.</text>
</comment>
<dbReference type="Pfam" id="PF04909">
    <property type="entry name" value="Amidohydro_2"/>
    <property type="match status" value="1"/>
</dbReference>
<dbReference type="InterPro" id="IPR006680">
    <property type="entry name" value="Amidohydro-rel"/>
</dbReference>
<evidence type="ECO:0000313" key="3">
    <source>
        <dbReference type="Proteomes" id="UP000050424"/>
    </source>
</evidence>
<feature type="domain" description="Amidohydrolase-related" evidence="1">
    <location>
        <begin position="29"/>
        <end position="300"/>
    </location>
</feature>
<dbReference type="EMBL" id="LKCW01000004">
    <property type="protein sequence ID" value="KPM45924.1"/>
    <property type="molecule type" value="Genomic_DNA"/>
</dbReference>
<dbReference type="Proteomes" id="UP000050424">
    <property type="component" value="Unassembled WGS sequence"/>
</dbReference>
<name>A0A0N8H8Z2_9HYPO</name>
<reference evidence="2 3" key="1">
    <citation type="submission" date="2015-09" db="EMBL/GenBank/DDBJ databases">
        <title>Draft genome of a European isolate of the apple canker pathogen Neonectria ditissima.</title>
        <authorList>
            <person name="Gomez-Cortecero A."/>
            <person name="Harrison R.J."/>
            <person name="Armitage A.D."/>
        </authorList>
    </citation>
    <scope>NUCLEOTIDE SEQUENCE [LARGE SCALE GENOMIC DNA]</scope>
    <source>
        <strain evidence="2 3">R09/05</strain>
    </source>
</reference>
<dbReference type="PANTHER" id="PTHR35563">
    <property type="entry name" value="BARREL METAL-DEPENDENT HYDROLASE, PUTATIVE (AFU_ORTHOLOGUE AFUA_1G16240)-RELATED"/>
    <property type="match status" value="1"/>
</dbReference>
<proteinExistence type="predicted"/>
<dbReference type="GO" id="GO:0016787">
    <property type="term" value="F:hydrolase activity"/>
    <property type="evidence" value="ECO:0007669"/>
    <property type="project" value="InterPro"/>
</dbReference>
<protein>
    <recommendedName>
        <fullName evidence="1">Amidohydrolase-related domain-containing protein</fullName>
    </recommendedName>
</protein>
<dbReference type="InterPro" id="IPR032466">
    <property type="entry name" value="Metal_Hydrolase"/>
</dbReference>
<evidence type="ECO:0000313" key="2">
    <source>
        <dbReference type="EMBL" id="KPM45924.1"/>
    </source>
</evidence>
<dbReference type="Gene3D" id="3.20.20.140">
    <property type="entry name" value="Metal-dependent hydrolases"/>
    <property type="match status" value="1"/>
</dbReference>
<organism evidence="2 3">
    <name type="scientific">Neonectria ditissima</name>
    <dbReference type="NCBI Taxonomy" id="78410"/>
    <lineage>
        <taxon>Eukaryota</taxon>
        <taxon>Fungi</taxon>
        <taxon>Dikarya</taxon>
        <taxon>Ascomycota</taxon>
        <taxon>Pezizomycotina</taxon>
        <taxon>Sordariomycetes</taxon>
        <taxon>Hypocreomycetidae</taxon>
        <taxon>Hypocreales</taxon>
        <taxon>Nectriaceae</taxon>
        <taxon>Neonectria</taxon>
    </lineage>
</organism>
<evidence type="ECO:0000259" key="1">
    <source>
        <dbReference type="Pfam" id="PF04909"/>
    </source>
</evidence>